<protein>
    <submittedName>
        <fullName evidence="2">Membrane alanine aminopeptidase N</fullName>
        <ecNumber evidence="2">3.4.11.2</ecNumber>
    </submittedName>
</protein>
<proteinExistence type="predicted"/>
<evidence type="ECO:0000313" key="3">
    <source>
        <dbReference type="Proteomes" id="UP000029227"/>
    </source>
</evidence>
<dbReference type="Proteomes" id="UP000029227">
    <property type="component" value="Unassembled WGS sequence"/>
</dbReference>
<evidence type="ECO:0000259" key="1">
    <source>
        <dbReference type="Pfam" id="PF17432"/>
    </source>
</evidence>
<feature type="domain" description="Peptidase M1 alanyl aminopeptidase C-terminal" evidence="1">
    <location>
        <begin position="1"/>
        <end position="160"/>
    </location>
</feature>
<dbReference type="Pfam" id="PF17432">
    <property type="entry name" value="DUF3458_C"/>
    <property type="match status" value="1"/>
</dbReference>
<keyword evidence="2" id="KW-0645">Protease</keyword>
<dbReference type="PANTHER" id="PTHR46322">
    <property type="entry name" value="PUROMYCIN-SENSITIVE AMINOPEPTIDASE"/>
    <property type="match status" value="1"/>
</dbReference>
<sequence length="162" mass="18335">MTDTMAAMAAANNAQLACRAAQMADFSEKWTHDGLVMDKWFMLQGKNPADNALSNVRETMKHAAFSLKNPNRTRSLVASFCGMNPVRFHAKDGSGYQFLTEILTELNTSNPQVASRLIEPFLKYRQYDEARQALMRAELERLSQLDNLAKDLYEKVQKALDL</sequence>
<dbReference type="EC" id="3.4.11.2" evidence="2"/>
<dbReference type="InterPro" id="IPR024601">
    <property type="entry name" value="Peptidase_M1_pepN_C"/>
</dbReference>
<dbReference type="AlphaFoldDB" id="A0A090QP22"/>
<evidence type="ECO:0000313" key="2">
    <source>
        <dbReference type="EMBL" id="GAL03554.1"/>
    </source>
</evidence>
<dbReference type="InterPro" id="IPR012779">
    <property type="entry name" value="Peptidase_M1_pepN"/>
</dbReference>
<dbReference type="Gene3D" id="1.25.50.10">
    <property type="entry name" value="Peptidase M1, alanyl aminopeptidase, C-terminal domain"/>
    <property type="match status" value="1"/>
</dbReference>
<dbReference type="PANTHER" id="PTHR46322:SF1">
    <property type="entry name" value="PUROMYCIN-SENSITIVE AMINOPEPTIDASE"/>
    <property type="match status" value="1"/>
</dbReference>
<gene>
    <name evidence="2" type="ORF">JCM19237_6448</name>
</gene>
<comment type="caution">
    <text evidence="2">The sequence shown here is derived from an EMBL/GenBank/DDBJ whole genome shotgun (WGS) entry which is preliminary data.</text>
</comment>
<accession>A0A090QP22</accession>
<dbReference type="STRING" id="754436.JCM19237_6448"/>
<keyword evidence="2" id="KW-0378">Hydrolase</keyword>
<dbReference type="GO" id="GO:0016285">
    <property type="term" value="F:alanyl aminopeptidase activity"/>
    <property type="evidence" value="ECO:0007669"/>
    <property type="project" value="UniProtKB-EC"/>
</dbReference>
<dbReference type="InterPro" id="IPR037144">
    <property type="entry name" value="Peptidase_M1_pepN_C_sf"/>
</dbReference>
<organism evidence="2 3">
    <name type="scientific">Photobacterium aphoticum</name>
    <dbReference type="NCBI Taxonomy" id="754436"/>
    <lineage>
        <taxon>Bacteria</taxon>
        <taxon>Pseudomonadati</taxon>
        <taxon>Pseudomonadota</taxon>
        <taxon>Gammaproteobacteria</taxon>
        <taxon>Vibrionales</taxon>
        <taxon>Vibrionaceae</taxon>
        <taxon>Photobacterium</taxon>
    </lineage>
</organism>
<name>A0A090QP22_9GAMM</name>
<dbReference type="eggNOG" id="COG0308">
    <property type="taxonomic scope" value="Bacteria"/>
</dbReference>
<dbReference type="GO" id="GO:0008270">
    <property type="term" value="F:zinc ion binding"/>
    <property type="evidence" value="ECO:0007669"/>
    <property type="project" value="InterPro"/>
</dbReference>
<dbReference type="EMBL" id="BBMN01000002">
    <property type="protein sequence ID" value="GAL03554.1"/>
    <property type="molecule type" value="Genomic_DNA"/>
</dbReference>
<reference evidence="2 3" key="1">
    <citation type="journal article" date="2014" name="Genome Announc.">
        <title>Draft Genome Sequences of Two Vibrionaceae Species, Vibrio ponticus C121 and Photobacterium aphoticum C119, Isolated as Coral Reef Microbiota.</title>
        <authorList>
            <person name="Al-saari N."/>
            <person name="Meirelles P.M."/>
            <person name="Mino S."/>
            <person name="Suda W."/>
            <person name="Oshima K."/>
            <person name="Hattori M."/>
            <person name="Ohkuma M."/>
            <person name="Thompson F.L."/>
            <person name="Gomez-Gil B."/>
            <person name="Sawabe T."/>
            <person name="Sawabe T."/>
        </authorList>
    </citation>
    <scope>NUCLEOTIDE SEQUENCE [LARGE SCALE GENOMIC DNA]</scope>
    <source>
        <strain evidence="2 3">JCM 19237</strain>
    </source>
</reference>
<keyword evidence="2" id="KW-0031">Aminopeptidase</keyword>